<protein>
    <recommendedName>
        <fullName evidence="2">Erythromycin biosynthesis protein CIII-like C-terminal domain-containing protein</fullName>
    </recommendedName>
</protein>
<name>A0AA36JGG9_9DINO</name>
<dbReference type="InterPro" id="IPR002213">
    <property type="entry name" value="UDP_glucos_trans"/>
</dbReference>
<reference evidence="3" key="1">
    <citation type="submission" date="2023-08" db="EMBL/GenBank/DDBJ databases">
        <authorList>
            <person name="Chen Y."/>
            <person name="Shah S."/>
            <person name="Dougan E. K."/>
            <person name="Thang M."/>
            <person name="Chan C."/>
        </authorList>
    </citation>
    <scope>NUCLEOTIDE SEQUENCE</scope>
</reference>
<dbReference type="GO" id="GO:0008194">
    <property type="term" value="F:UDP-glycosyltransferase activity"/>
    <property type="evidence" value="ECO:0007669"/>
    <property type="project" value="InterPro"/>
</dbReference>
<sequence length="463" mass="49347">MTHVVFFNLGSAGHINPTLPLVGELRARGIQVTYFVDEGLKEVCEAAGAQWRHFQSVNRATERQLARYGADDVASSASGDLSREFPVSSLAVAADTLPAVIQELRDLEPAVSVVVYDSYVAHAMVAAQVLGIPYLAMFPMPGPGVLVRPDSVIASWETSEVTRQAREEILAAYEVDILERGGLMEFYSAHGNLCTTVGPLFVPLASAMQKQRFDGFPWHCVGPLLPKEQKSRVAHPLAKADELPVEALAAGRPVVLLSLGTVATGTFWATKFGKQALLNGLAELAGRDFARFVFRVAFEALGQEDILVVLVTGPQDDALEGVEDAPSNFVLRRAVQQLEVLPKCQAFITHGGANSVHEALSLGIPLAVVPMFGDQPINAEKVANIGAAVSFCEPLKTLTPESLRRAVRQLLEEGSPFRSAAQGLQRQMASAPGVKGAVDIILDVGKGARPSPRACLSTGLGGA</sequence>
<keyword evidence="4" id="KW-1185">Reference proteome</keyword>
<dbReference type="Gene3D" id="3.40.50.2000">
    <property type="entry name" value="Glycogen Phosphorylase B"/>
    <property type="match status" value="3"/>
</dbReference>
<dbReference type="AlphaFoldDB" id="A0AA36JGG9"/>
<comment type="caution">
    <text evidence="3">The sequence shown here is derived from an EMBL/GenBank/DDBJ whole genome shotgun (WGS) entry which is preliminary data.</text>
</comment>
<evidence type="ECO:0000313" key="3">
    <source>
        <dbReference type="EMBL" id="CAJ1404619.1"/>
    </source>
</evidence>
<dbReference type="CDD" id="cd03784">
    <property type="entry name" value="GT1_Gtf-like"/>
    <property type="match status" value="1"/>
</dbReference>
<dbReference type="Proteomes" id="UP001178507">
    <property type="component" value="Unassembled WGS sequence"/>
</dbReference>
<evidence type="ECO:0000256" key="1">
    <source>
        <dbReference type="ARBA" id="ARBA00022679"/>
    </source>
</evidence>
<dbReference type="EMBL" id="CAUJNA010003549">
    <property type="protein sequence ID" value="CAJ1404619.1"/>
    <property type="molecule type" value="Genomic_DNA"/>
</dbReference>
<dbReference type="SUPFAM" id="SSF53756">
    <property type="entry name" value="UDP-Glycosyltransferase/glycogen phosphorylase"/>
    <property type="match status" value="1"/>
</dbReference>
<dbReference type="InterPro" id="IPR010610">
    <property type="entry name" value="EryCIII-like_C"/>
</dbReference>
<gene>
    <name evidence="3" type="ORF">EVOR1521_LOCUS27027</name>
</gene>
<proteinExistence type="predicted"/>
<evidence type="ECO:0000313" key="4">
    <source>
        <dbReference type="Proteomes" id="UP001178507"/>
    </source>
</evidence>
<keyword evidence="1" id="KW-0808">Transferase</keyword>
<dbReference type="Pfam" id="PF06722">
    <property type="entry name" value="EryCIII-like_C"/>
    <property type="match status" value="1"/>
</dbReference>
<accession>A0AA36JGG9</accession>
<organism evidence="3 4">
    <name type="scientific">Effrenium voratum</name>
    <dbReference type="NCBI Taxonomy" id="2562239"/>
    <lineage>
        <taxon>Eukaryota</taxon>
        <taxon>Sar</taxon>
        <taxon>Alveolata</taxon>
        <taxon>Dinophyceae</taxon>
        <taxon>Suessiales</taxon>
        <taxon>Symbiodiniaceae</taxon>
        <taxon>Effrenium</taxon>
    </lineage>
</organism>
<feature type="domain" description="Erythromycin biosynthesis protein CIII-like C-terminal" evidence="2">
    <location>
        <begin position="315"/>
        <end position="435"/>
    </location>
</feature>
<dbReference type="InterPro" id="IPR050426">
    <property type="entry name" value="Glycosyltransferase_28"/>
</dbReference>
<dbReference type="PANTHER" id="PTHR48050:SF13">
    <property type="entry name" value="STEROL 3-BETA-GLUCOSYLTRANSFERASE UGT80A2"/>
    <property type="match status" value="1"/>
</dbReference>
<evidence type="ECO:0000259" key="2">
    <source>
        <dbReference type="Pfam" id="PF06722"/>
    </source>
</evidence>
<dbReference type="GO" id="GO:0016758">
    <property type="term" value="F:hexosyltransferase activity"/>
    <property type="evidence" value="ECO:0007669"/>
    <property type="project" value="UniProtKB-ARBA"/>
</dbReference>
<dbReference type="PANTHER" id="PTHR48050">
    <property type="entry name" value="STEROL 3-BETA-GLUCOSYLTRANSFERASE"/>
    <property type="match status" value="1"/>
</dbReference>